<proteinExistence type="inferred from homology"/>
<dbReference type="AlphaFoldDB" id="A0A087T0Q6"/>
<feature type="non-terminal residue" evidence="5">
    <location>
        <position position="84"/>
    </location>
</feature>
<feature type="domain" description="CCDC43 PWI-like" evidence="4">
    <location>
        <begin position="1"/>
        <end position="75"/>
    </location>
</feature>
<dbReference type="Proteomes" id="UP000054359">
    <property type="component" value="Unassembled WGS sequence"/>
</dbReference>
<sequence length="84" mass="9506">MTSQEVFNQWLTQKLESFDIDDEVLGSYISSIITSDESDSEKKDSLKDILAGVTHDVDIDSLCDEIMDKWSECHKSTCDVKKEG</sequence>
<organism evidence="5 6">
    <name type="scientific">Stegodyphus mimosarum</name>
    <name type="common">African social velvet spider</name>
    <dbReference type="NCBI Taxonomy" id="407821"/>
    <lineage>
        <taxon>Eukaryota</taxon>
        <taxon>Metazoa</taxon>
        <taxon>Ecdysozoa</taxon>
        <taxon>Arthropoda</taxon>
        <taxon>Chelicerata</taxon>
        <taxon>Arachnida</taxon>
        <taxon>Araneae</taxon>
        <taxon>Araneomorphae</taxon>
        <taxon>Entelegynae</taxon>
        <taxon>Eresoidea</taxon>
        <taxon>Eresidae</taxon>
        <taxon>Stegodyphus</taxon>
    </lineage>
</organism>
<dbReference type="EMBL" id="KK112855">
    <property type="protein sequence ID" value="KFM58695.1"/>
    <property type="molecule type" value="Genomic_DNA"/>
</dbReference>
<dbReference type="OrthoDB" id="2187466at2759"/>
<dbReference type="STRING" id="407821.A0A087T0Q6"/>
<keyword evidence="3" id="KW-0175">Coiled coil</keyword>
<evidence type="ECO:0000313" key="6">
    <source>
        <dbReference type="Proteomes" id="UP000054359"/>
    </source>
</evidence>
<keyword evidence="6" id="KW-1185">Reference proteome</keyword>
<comment type="similarity">
    <text evidence="1">Belongs to the CCDC43 family.</text>
</comment>
<reference evidence="5 6" key="1">
    <citation type="submission" date="2013-11" db="EMBL/GenBank/DDBJ databases">
        <title>Genome sequencing of Stegodyphus mimosarum.</title>
        <authorList>
            <person name="Bechsgaard J."/>
        </authorList>
    </citation>
    <scope>NUCLEOTIDE SEQUENCE [LARGE SCALE GENOMIC DNA]</scope>
</reference>
<evidence type="ECO:0000256" key="2">
    <source>
        <dbReference type="ARBA" id="ARBA00016648"/>
    </source>
</evidence>
<gene>
    <name evidence="5" type="ORF">X975_15670</name>
</gene>
<evidence type="ECO:0000259" key="4">
    <source>
        <dbReference type="Pfam" id="PF26091"/>
    </source>
</evidence>
<dbReference type="InterPro" id="IPR037666">
    <property type="entry name" value="CCDC43"/>
</dbReference>
<dbReference type="Pfam" id="PF26091">
    <property type="entry name" value="PWI_CCDC43"/>
    <property type="match status" value="1"/>
</dbReference>
<dbReference type="PANTHER" id="PTHR31684">
    <property type="entry name" value="COILED-COIL DOMAIN-CONTAINING PROTEIN 43"/>
    <property type="match status" value="1"/>
</dbReference>
<name>A0A087T0Q6_STEMI</name>
<evidence type="ECO:0000256" key="3">
    <source>
        <dbReference type="ARBA" id="ARBA00023054"/>
    </source>
</evidence>
<dbReference type="PANTHER" id="PTHR31684:SF2">
    <property type="entry name" value="COILED-COIL DOMAIN-CONTAINING PROTEIN 43"/>
    <property type="match status" value="1"/>
</dbReference>
<evidence type="ECO:0000313" key="5">
    <source>
        <dbReference type="EMBL" id="KFM58695.1"/>
    </source>
</evidence>
<dbReference type="InterPro" id="IPR058771">
    <property type="entry name" value="PWI_CCDC43"/>
</dbReference>
<accession>A0A087T0Q6</accession>
<evidence type="ECO:0000256" key="1">
    <source>
        <dbReference type="ARBA" id="ARBA00005305"/>
    </source>
</evidence>
<dbReference type="OMA" id="WSECHKS"/>
<protein>
    <recommendedName>
        <fullName evidence="2">Coiled-coil domain-containing protein 43</fullName>
    </recommendedName>
</protein>